<protein>
    <submittedName>
        <fullName evidence="2">Uncharacterized protein</fullName>
    </submittedName>
</protein>
<evidence type="ECO:0000313" key="3">
    <source>
        <dbReference type="Proteomes" id="UP000203302"/>
    </source>
</evidence>
<proteinExistence type="predicted"/>
<feature type="region of interest" description="Disordered" evidence="1">
    <location>
        <begin position="285"/>
        <end position="315"/>
    </location>
</feature>
<evidence type="ECO:0000256" key="1">
    <source>
        <dbReference type="SAM" id="MobiDB-lite"/>
    </source>
</evidence>
<feature type="compositionally biased region" description="Polar residues" evidence="1">
    <location>
        <begin position="306"/>
        <end position="315"/>
    </location>
</feature>
<name>A0A1B2ID01_9CAUD</name>
<organism evidence="2 3">
    <name type="scientific">Erwinia phage vB_EamM_Huxley</name>
    <dbReference type="NCBI Taxonomy" id="1883373"/>
    <lineage>
        <taxon>Viruses</taxon>
        <taxon>Duplodnaviria</taxon>
        <taxon>Heunggongvirae</taxon>
        <taxon>Uroviricota</taxon>
        <taxon>Caudoviricetes</taxon>
        <taxon>Chimalliviridae</taxon>
        <taxon>Machinavirus</taxon>
        <taxon>Machinavirus machina</taxon>
    </lineage>
</organism>
<evidence type="ECO:0000313" key="2">
    <source>
        <dbReference type="EMBL" id="ANZ49131.1"/>
    </source>
</evidence>
<feature type="compositionally biased region" description="Low complexity" evidence="1">
    <location>
        <begin position="404"/>
        <end position="422"/>
    </location>
</feature>
<dbReference type="GeneID" id="29069171"/>
<dbReference type="Proteomes" id="UP000203302">
    <property type="component" value="Segment"/>
</dbReference>
<dbReference type="KEGG" id="vg:29069171"/>
<dbReference type="OrthoDB" id="5591at10239"/>
<reference evidence="3" key="1">
    <citation type="submission" date="2016-06" db="EMBL/GenBank/DDBJ databases">
        <authorList>
            <person name="Berg J.A."/>
            <person name="Grossarth S.E."/>
            <person name="Jarvis T.M."/>
            <person name="Merrill B.D."/>
            <person name="Breakwell D.P."/>
            <person name="Hope S."/>
            <person name="Grose J.H."/>
        </authorList>
    </citation>
    <scope>NUCLEOTIDE SEQUENCE [LARGE SCALE GENOMIC DNA]</scope>
</reference>
<feature type="region of interest" description="Disordered" evidence="1">
    <location>
        <begin position="404"/>
        <end position="456"/>
    </location>
</feature>
<dbReference type="RefSeq" id="YP_009293017.1">
    <property type="nucleotide sequence ID" value="NC_031127.1"/>
</dbReference>
<sequence>MHIIKFYQSMLESLGFNRDGDLMVYADDGTPAYFTYNKEKRRLVLPTNAMIKAGMEDANGKECHAFHPLCESVLTGESGTIRFLKRAIRMRLWMNSFDLIDAILDTAAEGKTIKQASYKKFMTDVICQGIKDPKLDDKLRAAWVTLRNHMMEVENKKQTNLFIASDMSIEGVKYVRVANFKHIFEEESYDDTATYFGVKLPRKQDKVILHRLLMTVFGWYPSMCGSNDNRPYFGCLARGWAQWVMNYNNVVKALREHCALKPLSDEWIGQLDELQQYDNVIQTLPYNTGSSSKDPERDTTAREYSVTPTTTSRSVDLLASEQNKPEQGSLEAFFDKALPKTVTSTGLDISKLTPAQQKSLRENGHLNGTSDQSIVGKSLSEAMGQTPRNPLGLTSEIDRRSLLSTSTASGLSSSGNSLLNDAPPRLGGLAGLGGETSSGPRLGGIDPTKPKDGFHW</sequence>
<dbReference type="EMBL" id="KX397368">
    <property type="protein sequence ID" value="ANZ49131.1"/>
    <property type="molecule type" value="Genomic_DNA"/>
</dbReference>
<accession>A0A1B2ID01</accession>
<gene>
    <name evidence="2" type="ORF">HUXLEY_49</name>
</gene>